<dbReference type="Proteomes" id="UP000749646">
    <property type="component" value="Unassembled WGS sequence"/>
</dbReference>
<evidence type="ECO:0000256" key="1">
    <source>
        <dbReference type="ARBA" id="ARBA00004651"/>
    </source>
</evidence>
<evidence type="ECO:0000256" key="9">
    <source>
        <dbReference type="ARBA" id="ARBA00023002"/>
    </source>
</evidence>
<evidence type="ECO:0000256" key="12">
    <source>
        <dbReference type="ARBA" id="ARBA00023180"/>
    </source>
</evidence>
<keyword evidence="17" id="KW-1185">Reference proteome</keyword>
<dbReference type="InterPro" id="IPR013112">
    <property type="entry name" value="FAD-bd_8"/>
</dbReference>
<dbReference type="GO" id="GO:0006879">
    <property type="term" value="P:intracellular iron ion homeostasis"/>
    <property type="evidence" value="ECO:0007669"/>
    <property type="project" value="TreeGrafter"/>
</dbReference>
<dbReference type="Pfam" id="PF01794">
    <property type="entry name" value="Ferric_reduct"/>
    <property type="match status" value="1"/>
</dbReference>
<evidence type="ECO:0000256" key="2">
    <source>
        <dbReference type="ARBA" id="ARBA00006278"/>
    </source>
</evidence>
<keyword evidence="10" id="KW-0406">Ion transport</keyword>
<evidence type="ECO:0000256" key="3">
    <source>
        <dbReference type="ARBA" id="ARBA00012668"/>
    </source>
</evidence>
<dbReference type="SFLD" id="SFLDS00052">
    <property type="entry name" value="Ferric_Reductase_Domain"/>
    <property type="match status" value="1"/>
</dbReference>
<dbReference type="GO" id="GO:0006826">
    <property type="term" value="P:iron ion transport"/>
    <property type="evidence" value="ECO:0007669"/>
    <property type="project" value="TreeGrafter"/>
</dbReference>
<dbReference type="EMBL" id="JAAAHW010009495">
    <property type="protein sequence ID" value="KAF9939923.1"/>
    <property type="molecule type" value="Genomic_DNA"/>
</dbReference>
<evidence type="ECO:0000313" key="16">
    <source>
        <dbReference type="EMBL" id="KAF9939923.1"/>
    </source>
</evidence>
<keyword evidence="5" id="KW-1003">Cell membrane</keyword>
<feature type="transmembrane region" description="Helical" evidence="14">
    <location>
        <begin position="195"/>
        <end position="215"/>
    </location>
</feature>
<dbReference type="OrthoDB" id="167398at2759"/>
<proteinExistence type="inferred from homology"/>
<name>A0A9P6IN34_9FUNG</name>
<keyword evidence="12" id="KW-0325">Glycoprotein</keyword>
<gene>
    <name evidence="16" type="ORF">BGZ65_008961</name>
</gene>
<dbReference type="Gene3D" id="2.40.30.10">
    <property type="entry name" value="Translation factors"/>
    <property type="match status" value="1"/>
</dbReference>
<evidence type="ECO:0000259" key="15">
    <source>
        <dbReference type="PROSITE" id="PS51384"/>
    </source>
</evidence>
<feature type="transmembrane region" description="Helical" evidence="14">
    <location>
        <begin position="406"/>
        <end position="426"/>
    </location>
</feature>
<evidence type="ECO:0000256" key="5">
    <source>
        <dbReference type="ARBA" id="ARBA00022475"/>
    </source>
</evidence>
<dbReference type="InterPro" id="IPR013130">
    <property type="entry name" value="Fe3_Rdtase_TM_dom"/>
</dbReference>
<dbReference type="SUPFAM" id="SSF63380">
    <property type="entry name" value="Riboflavin synthase domain-like"/>
    <property type="match status" value="1"/>
</dbReference>
<dbReference type="PANTHER" id="PTHR32361">
    <property type="entry name" value="FERRIC/CUPRIC REDUCTASE TRANSMEMBRANE COMPONENT"/>
    <property type="match status" value="1"/>
</dbReference>
<accession>A0A9P6IN34</accession>
<dbReference type="PROSITE" id="PS51384">
    <property type="entry name" value="FAD_FR"/>
    <property type="match status" value="1"/>
</dbReference>
<dbReference type="InterPro" id="IPR017938">
    <property type="entry name" value="Riboflavin_synthase-like_b-brl"/>
</dbReference>
<dbReference type="GO" id="GO:0052851">
    <property type="term" value="F:ferric-chelate reductase (NADPH) activity"/>
    <property type="evidence" value="ECO:0007669"/>
    <property type="project" value="UniProtKB-EC"/>
</dbReference>
<reference evidence="16" key="1">
    <citation type="journal article" date="2020" name="Fungal Divers.">
        <title>Resolving the Mortierellaceae phylogeny through synthesis of multi-gene phylogenetics and phylogenomics.</title>
        <authorList>
            <person name="Vandepol N."/>
            <person name="Liber J."/>
            <person name="Desiro A."/>
            <person name="Na H."/>
            <person name="Kennedy M."/>
            <person name="Barry K."/>
            <person name="Grigoriev I.V."/>
            <person name="Miller A.N."/>
            <person name="O'Donnell K."/>
            <person name="Stajich J.E."/>
            <person name="Bonito G."/>
        </authorList>
    </citation>
    <scope>NUCLEOTIDE SEQUENCE</scope>
    <source>
        <strain evidence="16">MES-2147</strain>
    </source>
</reference>
<dbReference type="Gene3D" id="3.40.50.80">
    <property type="entry name" value="Nucleotide-binding domain of ferredoxin-NADP reductase (FNR) module"/>
    <property type="match status" value="1"/>
</dbReference>
<evidence type="ECO:0000256" key="14">
    <source>
        <dbReference type="SAM" id="Phobius"/>
    </source>
</evidence>
<feature type="domain" description="FAD-binding FR-type" evidence="15">
    <location>
        <begin position="298"/>
        <end position="397"/>
    </location>
</feature>
<dbReference type="Pfam" id="PF08030">
    <property type="entry name" value="NAD_binding_6"/>
    <property type="match status" value="1"/>
</dbReference>
<dbReference type="SUPFAM" id="SSF52343">
    <property type="entry name" value="Ferredoxin reductase-like, C-terminal NADP-linked domain"/>
    <property type="match status" value="1"/>
</dbReference>
<feature type="transmembrane region" description="Helical" evidence="14">
    <location>
        <begin position="284"/>
        <end position="302"/>
    </location>
</feature>
<dbReference type="CDD" id="cd06186">
    <property type="entry name" value="NOX_Duox_like_FAD_NADP"/>
    <property type="match status" value="1"/>
</dbReference>
<dbReference type="GO" id="GO:0005886">
    <property type="term" value="C:plasma membrane"/>
    <property type="evidence" value="ECO:0007669"/>
    <property type="project" value="UniProtKB-SubCell"/>
</dbReference>
<comment type="similarity">
    <text evidence="2">Belongs to the ferric reductase (FRE) family.</text>
</comment>
<keyword evidence="11 14" id="KW-0472">Membrane</keyword>
<dbReference type="GO" id="GO:0015677">
    <property type="term" value="P:copper ion import"/>
    <property type="evidence" value="ECO:0007669"/>
    <property type="project" value="TreeGrafter"/>
</dbReference>
<comment type="caution">
    <text evidence="16">The sequence shown here is derived from an EMBL/GenBank/DDBJ whole genome shotgun (WGS) entry which is preliminary data.</text>
</comment>
<evidence type="ECO:0000256" key="7">
    <source>
        <dbReference type="ARBA" id="ARBA00022982"/>
    </source>
</evidence>
<evidence type="ECO:0000256" key="8">
    <source>
        <dbReference type="ARBA" id="ARBA00022989"/>
    </source>
</evidence>
<dbReference type="InterPro" id="IPR013121">
    <property type="entry name" value="Fe_red_NAD-bd_6"/>
</dbReference>
<comment type="catalytic activity">
    <reaction evidence="13">
        <text>2 a Fe(II)-siderophore + NADP(+) + H(+) = 2 a Fe(III)-siderophore + NADPH</text>
        <dbReference type="Rhea" id="RHEA:28795"/>
        <dbReference type="Rhea" id="RHEA-COMP:11342"/>
        <dbReference type="Rhea" id="RHEA-COMP:11344"/>
        <dbReference type="ChEBI" id="CHEBI:15378"/>
        <dbReference type="ChEBI" id="CHEBI:29033"/>
        <dbReference type="ChEBI" id="CHEBI:29034"/>
        <dbReference type="ChEBI" id="CHEBI:57783"/>
        <dbReference type="ChEBI" id="CHEBI:58349"/>
        <dbReference type="EC" id="1.16.1.9"/>
    </reaction>
</comment>
<dbReference type="SFLD" id="SFLDG01168">
    <property type="entry name" value="Ferric_reductase_subgroup_(FRE"/>
    <property type="match status" value="1"/>
</dbReference>
<dbReference type="InterPro" id="IPR051410">
    <property type="entry name" value="Ferric/Cupric_Reductase"/>
</dbReference>
<dbReference type="InterPro" id="IPR017927">
    <property type="entry name" value="FAD-bd_FR_type"/>
</dbReference>
<feature type="transmembrane region" description="Helical" evidence="14">
    <location>
        <begin position="122"/>
        <end position="146"/>
    </location>
</feature>
<sequence length="616" mass="69330">MDHHNHQISRSTPWNYRLTYAIDWSIVLGVPIVLLTVRNLGLLITKVVADRRQRGYHSVVGDEKEAEDNEERHIRPQGVDIPTRARPLTSTSAILSKQWSSYSRIENWAVNKTSATLYLGPYVHLVAGATLLALIYLAVLALLLLIKADLLLNSNRAGYLGLSCIPFLFAFTGKNSIVTYMTGLSHHRINQVHRFLGLCLFILSSVHMGCMFYVWGPWKFLLEQQLSTPRVRYGIATYTTLCLIVLTAAWPVRRWAYEAFVVSHTLFLVFIVLVGIHTPYAMRFTAAGIIAYMINVLTGWCVKTRTAFAQATVFQDRLTRLRMDKPVSHAPGQHIYVCVPSISLIQWHPFTISSVDQNSITVHARAVGGFTKRLCRWPENSQKRVVLAGPYGEGVRVGRESDSHKVIFVAAGSGFAYIVPILMDLLQNRRLQSENCIPIEIVWCVRDPDEVQWFQEELEVALYAAQGYLDSVEKDRDVNTTIIPDGRETQFRLQIHYTSLSFGDQEESIVVPEVSAPVPPPPESSVTSATTAFSTAAKIVPPDAPFASDNRVEWIGSRLEVPRYIKKKIEETPRDRVVEIVGCGPPLMLAELHNAVAMNESLSGCRVKLHTERFYM</sequence>
<keyword evidence="9" id="KW-0560">Oxidoreductase</keyword>
<feature type="transmembrane region" description="Helical" evidence="14">
    <location>
        <begin position="158"/>
        <end position="183"/>
    </location>
</feature>
<feature type="transmembrane region" description="Helical" evidence="14">
    <location>
        <begin position="259"/>
        <end position="278"/>
    </location>
</feature>
<dbReference type="AlphaFoldDB" id="A0A9P6IN34"/>
<feature type="transmembrane region" description="Helical" evidence="14">
    <location>
        <begin position="235"/>
        <end position="252"/>
    </location>
</feature>
<protein>
    <recommendedName>
        <fullName evidence="3">ferric-chelate reductase (NADPH)</fullName>
        <ecNumber evidence="3">1.16.1.9</ecNumber>
    </recommendedName>
</protein>
<evidence type="ECO:0000256" key="11">
    <source>
        <dbReference type="ARBA" id="ARBA00023136"/>
    </source>
</evidence>
<dbReference type="PANTHER" id="PTHR32361:SF9">
    <property type="entry name" value="FERRIC REDUCTASE TRANSMEMBRANE COMPONENT 3-RELATED"/>
    <property type="match status" value="1"/>
</dbReference>
<evidence type="ECO:0000256" key="10">
    <source>
        <dbReference type="ARBA" id="ARBA00023065"/>
    </source>
</evidence>
<evidence type="ECO:0000256" key="4">
    <source>
        <dbReference type="ARBA" id="ARBA00022448"/>
    </source>
</evidence>
<comment type="subcellular location">
    <subcellularLocation>
        <location evidence="1">Cell membrane</location>
        <topology evidence="1">Multi-pass membrane protein</topology>
    </subcellularLocation>
</comment>
<keyword evidence="6 14" id="KW-0812">Transmembrane</keyword>
<evidence type="ECO:0000313" key="17">
    <source>
        <dbReference type="Proteomes" id="UP000749646"/>
    </source>
</evidence>
<feature type="transmembrane region" description="Helical" evidence="14">
    <location>
        <begin position="20"/>
        <end position="44"/>
    </location>
</feature>
<dbReference type="InterPro" id="IPR039261">
    <property type="entry name" value="FNR_nucleotide-bd"/>
</dbReference>
<dbReference type="EC" id="1.16.1.9" evidence="3"/>
<dbReference type="Pfam" id="PF08022">
    <property type="entry name" value="FAD_binding_8"/>
    <property type="match status" value="1"/>
</dbReference>
<keyword evidence="8 14" id="KW-1133">Transmembrane helix</keyword>
<evidence type="ECO:0000256" key="13">
    <source>
        <dbReference type="ARBA" id="ARBA00048483"/>
    </source>
</evidence>
<organism evidence="16 17">
    <name type="scientific">Modicella reniformis</name>
    <dbReference type="NCBI Taxonomy" id="1440133"/>
    <lineage>
        <taxon>Eukaryota</taxon>
        <taxon>Fungi</taxon>
        <taxon>Fungi incertae sedis</taxon>
        <taxon>Mucoromycota</taxon>
        <taxon>Mortierellomycotina</taxon>
        <taxon>Mortierellomycetes</taxon>
        <taxon>Mortierellales</taxon>
        <taxon>Mortierellaceae</taxon>
        <taxon>Modicella</taxon>
    </lineage>
</organism>
<keyword evidence="7" id="KW-0249">Electron transport</keyword>
<keyword evidence="4" id="KW-0813">Transport</keyword>
<evidence type="ECO:0000256" key="6">
    <source>
        <dbReference type="ARBA" id="ARBA00022692"/>
    </source>
</evidence>